<dbReference type="InterPro" id="IPR036390">
    <property type="entry name" value="WH_DNA-bd_sf"/>
</dbReference>
<dbReference type="Gene3D" id="1.10.10.10">
    <property type="entry name" value="Winged helix-like DNA-binding domain superfamily/Winged helix DNA-binding domain"/>
    <property type="match status" value="1"/>
</dbReference>
<name>A0ABW7SNR9_9ACTN</name>
<dbReference type="GO" id="GO:0032259">
    <property type="term" value="P:methylation"/>
    <property type="evidence" value="ECO:0007669"/>
    <property type="project" value="UniProtKB-KW"/>
</dbReference>
<proteinExistence type="predicted"/>
<protein>
    <submittedName>
        <fullName evidence="5">Class I SAM-dependent methyltransferase</fullName>
        <ecNumber evidence="5">2.1.1.222</ecNumber>
        <ecNumber evidence="5">2.1.1.64</ecNumber>
    </submittedName>
</protein>
<dbReference type="SUPFAM" id="SSF46785">
    <property type="entry name" value="Winged helix' DNA-binding domain"/>
    <property type="match status" value="1"/>
</dbReference>
<dbReference type="InterPro" id="IPR029063">
    <property type="entry name" value="SAM-dependent_MTases_sf"/>
</dbReference>
<keyword evidence="1 5" id="KW-0489">Methyltransferase</keyword>
<dbReference type="Gene3D" id="3.40.50.150">
    <property type="entry name" value="Vaccinia Virus protein VP39"/>
    <property type="match status" value="1"/>
</dbReference>
<dbReference type="Proteomes" id="UP001611075">
    <property type="component" value="Unassembled WGS sequence"/>
</dbReference>
<dbReference type="GO" id="GO:0061542">
    <property type="term" value="F:3-demethylubiquinol 3-O-methyltransferase activity"/>
    <property type="evidence" value="ECO:0007669"/>
    <property type="project" value="UniProtKB-EC"/>
</dbReference>
<dbReference type="EMBL" id="JBIRPU010000007">
    <property type="protein sequence ID" value="MFI0793583.1"/>
    <property type="molecule type" value="Genomic_DNA"/>
</dbReference>
<keyword evidence="2 5" id="KW-0808">Transferase</keyword>
<sequence length="329" mass="35846">MDGFELHDLARKLMQIGEAAIPDPNGLQRLSPGVRHVMTDVFEHPDTSITEIADRTGFPASHVEASVTTLSNLDAVTAAADPNAPERTVVRPILRHNTAVRIDERLAAAAGIQDPRQAKELVGTLEKLARRLAGTLSPELFDWYTAETPPWDTGRPQPAMRHLAEAGAFRGRVLEIGCGAGEHALMAAALGLPTLGIDPAPTAIETARRKAREHGLQARFLVGNAFELGKPGEQFDTVLDSGLFHVFSDPERIRYADNLATVMPPDARLFLLCLSDRHPPGNGPRRVSQDEIRATFATGWRVDSIEPATLENSKYADRVPAWLATITRT</sequence>
<evidence type="ECO:0000256" key="1">
    <source>
        <dbReference type="ARBA" id="ARBA00022603"/>
    </source>
</evidence>
<dbReference type="EC" id="2.1.1.64" evidence="5"/>
<dbReference type="PANTHER" id="PTHR43464:SF19">
    <property type="entry name" value="UBIQUINONE BIOSYNTHESIS O-METHYLTRANSFERASE, MITOCHONDRIAL"/>
    <property type="match status" value="1"/>
</dbReference>
<organism evidence="5 6">
    <name type="scientific">Micromonospora rubida</name>
    <dbReference type="NCBI Taxonomy" id="2697657"/>
    <lineage>
        <taxon>Bacteria</taxon>
        <taxon>Bacillati</taxon>
        <taxon>Actinomycetota</taxon>
        <taxon>Actinomycetes</taxon>
        <taxon>Micromonosporales</taxon>
        <taxon>Micromonosporaceae</taxon>
        <taxon>Micromonospora</taxon>
    </lineage>
</organism>
<dbReference type="EC" id="2.1.1.222" evidence="5"/>
<keyword evidence="6" id="KW-1185">Reference proteome</keyword>
<evidence type="ECO:0000256" key="3">
    <source>
        <dbReference type="ARBA" id="ARBA00022691"/>
    </source>
</evidence>
<dbReference type="RefSeq" id="WP_396679152.1">
    <property type="nucleotide sequence ID" value="NZ_JBIRPU010000007.1"/>
</dbReference>
<gene>
    <name evidence="5" type="ORF">ACH4OY_12960</name>
</gene>
<dbReference type="InterPro" id="IPR041698">
    <property type="entry name" value="Methyltransf_25"/>
</dbReference>
<accession>A0ABW7SNR9</accession>
<dbReference type="GO" id="GO:0102208">
    <property type="term" value="F:2-polyprenyl-6-hydroxyphenol methylase activity"/>
    <property type="evidence" value="ECO:0007669"/>
    <property type="project" value="UniProtKB-EC"/>
</dbReference>
<reference evidence="5 6" key="1">
    <citation type="submission" date="2024-10" db="EMBL/GenBank/DDBJ databases">
        <title>The Natural Products Discovery Center: Release of the First 8490 Sequenced Strains for Exploring Actinobacteria Biosynthetic Diversity.</title>
        <authorList>
            <person name="Kalkreuter E."/>
            <person name="Kautsar S.A."/>
            <person name="Yang D."/>
            <person name="Bader C.D."/>
            <person name="Teijaro C.N."/>
            <person name="Fluegel L."/>
            <person name="Davis C.M."/>
            <person name="Simpson J.R."/>
            <person name="Lauterbach L."/>
            <person name="Steele A.D."/>
            <person name="Gui C."/>
            <person name="Meng S."/>
            <person name="Li G."/>
            <person name="Viehrig K."/>
            <person name="Ye F."/>
            <person name="Su P."/>
            <person name="Kiefer A.F."/>
            <person name="Nichols A."/>
            <person name="Cepeda A.J."/>
            <person name="Yan W."/>
            <person name="Fan B."/>
            <person name="Jiang Y."/>
            <person name="Adhikari A."/>
            <person name="Zheng C.-J."/>
            <person name="Schuster L."/>
            <person name="Cowan T.M."/>
            <person name="Smanski M.J."/>
            <person name="Chevrette M.G."/>
            <person name="De Carvalho L.P.S."/>
            <person name="Shen B."/>
        </authorList>
    </citation>
    <scope>NUCLEOTIDE SEQUENCE [LARGE SCALE GENOMIC DNA]</scope>
    <source>
        <strain evidence="5 6">NPDC021253</strain>
    </source>
</reference>
<evidence type="ECO:0000313" key="5">
    <source>
        <dbReference type="EMBL" id="MFI0793583.1"/>
    </source>
</evidence>
<dbReference type="PANTHER" id="PTHR43464">
    <property type="entry name" value="METHYLTRANSFERASE"/>
    <property type="match status" value="1"/>
</dbReference>
<dbReference type="Pfam" id="PF13649">
    <property type="entry name" value="Methyltransf_25"/>
    <property type="match status" value="1"/>
</dbReference>
<feature type="domain" description="Methyltransferase" evidence="4">
    <location>
        <begin position="173"/>
        <end position="265"/>
    </location>
</feature>
<dbReference type="SUPFAM" id="SSF53335">
    <property type="entry name" value="S-adenosyl-L-methionine-dependent methyltransferases"/>
    <property type="match status" value="1"/>
</dbReference>
<keyword evidence="3" id="KW-0949">S-adenosyl-L-methionine</keyword>
<evidence type="ECO:0000313" key="6">
    <source>
        <dbReference type="Proteomes" id="UP001611075"/>
    </source>
</evidence>
<evidence type="ECO:0000259" key="4">
    <source>
        <dbReference type="Pfam" id="PF13649"/>
    </source>
</evidence>
<dbReference type="CDD" id="cd02440">
    <property type="entry name" value="AdoMet_MTases"/>
    <property type="match status" value="1"/>
</dbReference>
<dbReference type="InterPro" id="IPR036388">
    <property type="entry name" value="WH-like_DNA-bd_sf"/>
</dbReference>
<comment type="caution">
    <text evidence="5">The sequence shown here is derived from an EMBL/GenBank/DDBJ whole genome shotgun (WGS) entry which is preliminary data.</text>
</comment>
<evidence type="ECO:0000256" key="2">
    <source>
        <dbReference type="ARBA" id="ARBA00022679"/>
    </source>
</evidence>